<reference evidence="3 4" key="1">
    <citation type="journal article" date="2019" name="Sci. Rep.">
        <title>Comparative genomics of chytrid fungi reveal insights into the obligate biotrophic and pathogenic lifestyle of Synchytrium endobioticum.</title>
        <authorList>
            <person name="van de Vossenberg B.T.L.H."/>
            <person name="Warris S."/>
            <person name="Nguyen H.D.T."/>
            <person name="van Gent-Pelzer M.P.E."/>
            <person name="Joly D.L."/>
            <person name="van de Geest H.C."/>
            <person name="Bonants P.J.M."/>
            <person name="Smith D.S."/>
            <person name="Levesque C.A."/>
            <person name="van der Lee T.A.J."/>
        </authorList>
    </citation>
    <scope>NUCLEOTIDE SEQUENCE [LARGE SCALE GENOMIC DNA]</scope>
    <source>
        <strain evidence="3 4">CBS 675.73</strain>
    </source>
</reference>
<dbReference type="Proteomes" id="UP000320333">
    <property type="component" value="Unassembled WGS sequence"/>
</dbReference>
<feature type="compositionally biased region" description="Basic residues" evidence="1">
    <location>
        <begin position="1"/>
        <end position="11"/>
    </location>
</feature>
<feature type="region of interest" description="Disordered" evidence="1">
    <location>
        <begin position="85"/>
        <end position="117"/>
    </location>
</feature>
<protein>
    <submittedName>
        <fullName evidence="3">Uncharacterized protein</fullName>
    </submittedName>
</protein>
<proteinExistence type="predicted"/>
<organism evidence="3 4">
    <name type="scientific">Chytriomyces confervae</name>
    <dbReference type="NCBI Taxonomy" id="246404"/>
    <lineage>
        <taxon>Eukaryota</taxon>
        <taxon>Fungi</taxon>
        <taxon>Fungi incertae sedis</taxon>
        <taxon>Chytridiomycota</taxon>
        <taxon>Chytridiomycota incertae sedis</taxon>
        <taxon>Chytridiomycetes</taxon>
        <taxon>Chytridiales</taxon>
        <taxon>Chytriomycetaceae</taxon>
        <taxon>Chytriomyces</taxon>
    </lineage>
</organism>
<feature type="transmembrane region" description="Helical" evidence="2">
    <location>
        <begin position="159"/>
        <end position="179"/>
    </location>
</feature>
<feature type="transmembrane region" description="Helical" evidence="2">
    <location>
        <begin position="213"/>
        <end position="234"/>
    </location>
</feature>
<gene>
    <name evidence="3" type="ORF">CcCBS67573_g06041</name>
</gene>
<evidence type="ECO:0000256" key="2">
    <source>
        <dbReference type="SAM" id="Phobius"/>
    </source>
</evidence>
<evidence type="ECO:0000313" key="4">
    <source>
        <dbReference type="Proteomes" id="UP000320333"/>
    </source>
</evidence>
<dbReference type="AlphaFoldDB" id="A0A507F9E1"/>
<dbReference type="OrthoDB" id="2158067at2759"/>
<name>A0A507F9E1_9FUNG</name>
<accession>A0A507F9E1</accession>
<dbReference type="EMBL" id="QEAP01000239">
    <property type="protein sequence ID" value="TPX71956.1"/>
    <property type="molecule type" value="Genomic_DNA"/>
</dbReference>
<evidence type="ECO:0000256" key="1">
    <source>
        <dbReference type="SAM" id="MobiDB-lite"/>
    </source>
</evidence>
<sequence length="262" mass="27628">MPPKPKTKQKLPSRSANSAIGVSDKGKRPVASLSINTSYPPINASSTQSAQVSDVPAASLGNERTNDESEPLLDNRAEVTVAEVGAASAAEPPATRSPDIPRTHLQAPPPQNSNADKEASYRFGASVAWKLGSFFGFTGAVTSIVGYANLENSNLAQDTIPFCVAIGTIFLHALLLLAISVRLGAYRAPHYHHTHATALHSNPVSKVRIHAPAAFIAFGLFGFSGGLLAGLFLNDYSLDGFWPFIPAGALSLTVAWALIIFL</sequence>
<feature type="region of interest" description="Disordered" evidence="1">
    <location>
        <begin position="1"/>
        <end position="73"/>
    </location>
</feature>
<keyword evidence="2" id="KW-1133">Transmembrane helix</keyword>
<keyword evidence="2" id="KW-0812">Transmembrane</keyword>
<feature type="transmembrane region" description="Helical" evidence="2">
    <location>
        <begin position="127"/>
        <end position="147"/>
    </location>
</feature>
<feature type="compositionally biased region" description="Polar residues" evidence="1">
    <location>
        <begin position="33"/>
        <end position="52"/>
    </location>
</feature>
<keyword evidence="2" id="KW-0472">Membrane</keyword>
<comment type="caution">
    <text evidence="3">The sequence shown here is derived from an EMBL/GenBank/DDBJ whole genome shotgun (WGS) entry which is preliminary data.</text>
</comment>
<feature type="transmembrane region" description="Helical" evidence="2">
    <location>
        <begin position="240"/>
        <end position="261"/>
    </location>
</feature>
<evidence type="ECO:0000313" key="3">
    <source>
        <dbReference type="EMBL" id="TPX71956.1"/>
    </source>
</evidence>
<keyword evidence="4" id="KW-1185">Reference proteome</keyword>